<keyword evidence="4" id="KW-0804">Transcription</keyword>
<name>A0A6A6MNR5_HEVBR</name>
<reference evidence="5 6" key="1">
    <citation type="journal article" date="2020" name="Mol. Plant">
        <title>The Chromosome-Based Rubber Tree Genome Provides New Insights into Spurge Genome Evolution and Rubber Biosynthesis.</title>
        <authorList>
            <person name="Liu J."/>
            <person name="Shi C."/>
            <person name="Shi C.C."/>
            <person name="Li W."/>
            <person name="Zhang Q.J."/>
            <person name="Zhang Y."/>
            <person name="Li K."/>
            <person name="Lu H.F."/>
            <person name="Shi C."/>
            <person name="Zhu S.T."/>
            <person name="Xiao Z.Y."/>
            <person name="Nan H."/>
            <person name="Yue Y."/>
            <person name="Zhu X.G."/>
            <person name="Wu Y."/>
            <person name="Hong X.N."/>
            <person name="Fan G.Y."/>
            <person name="Tong Y."/>
            <person name="Zhang D."/>
            <person name="Mao C.L."/>
            <person name="Liu Y.L."/>
            <person name="Hao S.J."/>
            <person name="Liu W.Q."/>
            <person name="Lv M.Q."/>
            <person name="Zhang H.B."/>
            <person name="Liu Y."/>
            <person name="Hu-Tang G.R."/>
            <person name="Wang J.P."/>
            <person name="Wang J.H."/>
            <person name="Sun Y.H."/>
            <person name="Ni S.B."/>
            <person name="Chen W.B."/>
            <person name="Zhang X.C."/>
            <person name="Jiao Y.N."/>
            <person name="Eichler E.E."/>
            <person name="Li G.H."/>
            <person name="Liu X."/>
            <person name="Gao L.Z."/>
        </authorList>
    </citation>
    <scope>NUCLEOTIDE SEQUENCE [LARGE SCALE GENOMIC DNA]</scope>
    <source>
        <strain evidence="6">cv. GT1</strain>
        <tissue evidence="5">Leaf</tissue>
    </source>
</reference>
<proteinExistence type="inferred from homology"/>
<dbReference type="Proteomes" id="UP000467840">
    <property type="component" value="Chromosome 15"/>
</dbReference>
<keyword evidence="4" id="KW-0805">Transcription regulation</keyword>
<keyword evidence="3 4" id="KW-0539">Nucleus</keyword>
<evidence type="ECO:0000256" key="2">
    <source>
        <dbReference type="ARBA" id="ARBA00010743"/>
    </source>
</evidence>
<dbReference type="GO" id="GO:0003713">
    <property type="term" value="F:transcription coactivator activity"/>
    <property type="evidence" value="ECO:0007669"/>
    <property type="project" value="TreeGrafter"/>
</dbReference>
<keyword evidence="6" id="KW-1185">Reference proteome</keyword>
<evidence type="ECO:0000256" key="4">
    <source>
        <dbReference type="RuleBase" id="RU364152"/>
    </source>
</evidence>
<accession>A0A6A6MNR5</accession>
<dbReference type="GO" id="GO:0006357">
    <property type="term" value="P:regulation of transcription by RNA polymerase II"/>
    <property type="evidence" value="ECO:0007669"/>
    <property type="project" value="InterPro"/>
</dbReference>
<comment type="similarity">
    <text evidence="2 4">Belongs to the Mediator complex subunit 20 family.</text>
</comment>
<evidence type="ECO:0000313" key="6">
    <source>
        <dbReference type="Proteomes" id="UP000467840"/>
    </source>
</evidence>
<dbReference type="PANTHER" id="PTHR12465">
    <property type="entry name" value="UBIQUITIN SPECIFIC PROTEASE HOMOLOG 49"/>
    <property type="match status" value="1"/>
</dbReference>
<sequence length="168" mass="19067">MIGESRRRVLRRKELGDNLIIRRRASHSFVPVSLLLVFTDCWFSLSTEDDATEMVLHWHPNAGTTAKPKSSTRSQCVESISGVKEGRWKATLTSYKPMVREQSRTAEFPRDFLGISLLEQPKQVLFHDLGSKGFEYQLGDFQLRVGKVVPSHSGNLRGIVMETQISSF</sequence>
<dbReference type="InterPro" id="IPR013921">
    <property type="entry name" value="Mediator_Med20"/>
</dbReference>
<dbReference type="EMBL" id="JAAGAX010000005">
    <property type="protein sequence ID" value="KAF2313846.1"/>
    <property type="molecule type" value="Genomic_DNA"/>
</dbReference>
<dbReference type="GO" id="GO:0016592">
    <property type="term" value="C:mediator complex"/>
    <property type="evidence" value="ECO:0007669"/>
    <property type="project" value="InterPro"/>
</dbReference>
<comment type="subcellular location">
    <subcellularLocation>
        <location evidence="1 4">Nucleus</location>
    </subcellularLocation>
</comment>
<dbReference type="Pfam" id="PF08612">
    <property type="entry name" value="Med20"/>
    <property type="match status" value="2"/>
</dbReference>
<protein>
    <recommendedName>
        <fullName evidence="4">Mediator of RNA polymerase II transcription subunit 20</fullName>
    </recommendedName>
    <alternativeName>
        <fullName evidence="4">Mediator complex subunit 20</fullName>
    </alternativeName>
</protein>
<keyword evidence="4" id="KW-0010">Activator</keyword>
<evidence type="ECO:0000256" key="3">
    <source>
        <dbReference type="ARBA" id="ARBA00023242"/>
    </source>
</evidence>
<organism evidence="5 6">
    <name type="scientific">Hevea brasiliensis</name>
    <name type="common">Para rubber tree</name>
    <name type="synonym">Siphonia brasiliensis</name>
    <dbReference type="NCBI Taxonomy" id="3981"/>
    <lineage>
        <taxon>Eukaryota</taxon>
        <taxon>Viridiplantae</taxon>
        <taxon>Streptophyta</taxon>
        <taxon>Embryophyta</taxon>
        <taxon>Tracheophyta</taxon>
        <taxon>Spermatophyta</taxon>
        <taxon>Magnoliopsida</taxon>
        <taxon>eudicotyledons</taxon>
        <taxon>Gunneridae</taxon>
        <taxon>Pentapetalae</taxon>
        <taxon>rosids</taxon>
        <taxon>fabids</taxon>
        <taxon>Malpighiales</taxon>
        <taxon>Euphorbiaceae</taxon>
        <taxon>Crotonoideae</taxon>
        <taxon>Micrandreae</taxon>
        <taxon>Hevea</taxon>
    </lineage>
</organism>
<comment type="subunit">
    <text evidence="4">Component of the Mediator complex.</text>
</comment>
<gene>
    <name evidence="4" type="primary">MED20</name>
    <name evidence="5" type="ORF">GH714_018273</name>
</gene>
<evidence type="ECO:0000256" key="1">
    <source>
        <dbReference type="ARBA" id="ARBA00004123"/>
    </source>
</evidence>
<dbReference type="AlphaFoldDB" id="A0A6A6MNR5"/>
<dbReference type="PANTHER" id="PTHR12465:SF0">
    <property type="entry name" value="MEDIATOR OF RNA POLYMERASE II TRANSCRIPTION SUBUNIT 20"/>
    <property type="match status" value="1"/>
</dbReference>
<comment type="function">
    <text evidence="4">Component of the Mediator complex, a coactivator involved in the regulated transcription of nearly all RNA polymerase II-dependent genes. Mediator functions as a bridge to convey information from gene-specific regulatory proteins to the basal RNA polymerase II transcription machinery. Mediator is recruited to promoters by direct interactions with regulatory proteins and serves as a scaffold for the assembly of a functional preinitiation complex with RNA polymerase II and the general transcription factors.</text>
</comment>
<evidence type="ECO:0000313" key="5">
    <source>
        <dbReference type="EMBL" id="KAF2313846.1"/>
    </source>
</evidence>
<comment type="caution">
    <text evidence="5">The sequence shown here is derived from an EMBL/GenBank/DDBJ whole genome shotgun (WGS) entry which is preliminary data.</text>
</comment>